<dbReference type="Gene3D" id="3.40.50.970">
    <property type="match status" value="2"/>
</dbReference>
<dbReference type="Pfam" id="PF02776">
    <property type="entry name" value="TPP_enzyme_N"/>
    <property type="match status" value="1"/>
</dbReference>
<dbReference type="InterPro" id="IPR011766">
    <property type="entry name" value="TPP_enzyme_TPP-bd"/>
</dbReference>
<keyword evidence="2 3" id="KW-0786">Thiamine pyrophosphate</keyword>
<protein>
    <recommendedName>
        <fullName evidence="10">Acetolactate synthase-1/2/3 large subunit</fullName>
    </recommendedName>
</protein>
<dbReference type="GO" id="GO:0005948">
    <property type="term" value="C:acetolactate synthase complex"/>
    <property type="evidence" value="ECO:0007669"/>
    <property type="project" value="TreeGrafter"/>
</dbReference>
<dbReference type="GO" id="GO:0030976">
    <property type="term" value="F:thiamine pyrophosphate binding"/>
    <property type="evidence" value="ECO:0007669"/>
    <property type="project" value="InterPro"/>
</dbReference>
<dbReference type="Gene3D" id="3.40.50.1220">
    <property type="entry name" value="TPP-binding domain"/>
    <property type="match status" value="1"/>
</dbReference>
<comment type="similarity">
    <text evidence="1 3">Belongs to the TPP enzyme family.</text>
</comment>
<feature type="domain" description="Thiamine pyrophosphate enzyme N-terminal TPP-binding" evidence="7">
    <location>
        <begin position="9"/>
        <end position="127"/>
    </location>
</feature>
<feature type="region of interest" description="Disordered" evidence="4">
    <location>
        <begin position="180"/>
        <end position="199"/>
    </location>
</feature>
<evidence type="ECO:0000259" key="5">
    <source>
        <dbReference type="Pfam" id="PF00205"/>
    </source>
</evidence>
<comment type="caution">
    <text evidence="8">The sequence shown here is derived from an EMBL/GenBank/DDBJ whole genome shotgun (WGS) entry which is preliminary data.</text>
</comment>
<dbReference type="InterPro" id="IPR029061">
    <property type="entry name" value="THDP-binding"/>
</dbReference>
<evidence type="ECO:0000259" key="6">
    <source>
        <dbReference type="Pfam" id="PF02775"/>
    </source>
</evidence>
<dbReference type="GO" id="GO:0009099">
    <property type="term" value="P:L-valine biosynthetic process"/>
    <property type="evidence" value="ECO:0007669"/>
    <property type="project" value="TreeGrafter"/>
</dbReference>
<proteinExistence type="inferred from homology"/>
<dbReference type="InterPro" id="IPR029035">
    <property type="entry name" value="DHS-like_NAD/FAD-binding_dom"/>
</dbReference>
<dbReference type="InterPro" id="IPR012001">
    <property type="entry name" value="Thiamin_PyroP_enz_TPP-bd_dom"/>
</dbReference>
<dbReference type="GO" id="GO:0000287">
    <property type="term" value="F:magnesium ion binding"/>
    <property type="evidence" value="ECO:0007669"/>
    <property type="project" value="InterPro"/>
</dbReference>
<dbReference type="PANTHER" id="PTHR18968:SF167">
    <property type="entry name" value="ACETOLACTATE SYNTHASE LARGE SUBUNIT ILVB2-RELATED"/>
    <property type="match status" value="1"/>
</dbReference>
<dbReference type="InterPro" id="IPR045229">
    <property type="entry name" value="TPP_enz"/>
</dbReference>
<gene>
    <name evidence="8" type="ORF">H9830_15480</name>
</gene>
<sequence length="544" mass="58032">MPETRTTPNGGDRLVTALIESGAERVFGLPGIQLDPIFDALARQNVLELTTARHEQAVAYMADGYARSSGKPGIGVVVPGPGVLNALAGLATAYACNTPVLLICGQIDSTLIGSGRGALHEIPDQTGILRSLTRWHARASYACEIPALVAEALAFLESGAGPAALEVPVDVLHELAEERMETAEPRPMEPNVASRPIREVGPQGSEALSLIRDSERPLLLVGGGCRGRDAVALLTRAAERLGAPVVVTENAKGVIDARHELAFERTAYRRLLDHSDLVLALGTRFVDAEARDLPTGNARTVVVNTDPVVLERQPENTHALRLDAATLLAEIVESDRPAARDGWSGALLADAGDFVEEQRGRIAPQLKYLEAIRRHLPDGGILVGEYTQIGYAASFAFPCRTPRDFIWPGYQGTLGYGFATAIGAAIGNDGPVVSVTGDGGFSWTMEELSTLARERPPLTTIIFNDGHYANVRRLQNLVYEGREIASDLTNPDYMVLADAFGIPATRVASAEELDAALSSAIGTHGPQLIEVSVGEFPSPWHLGF</sequence>
<dbReference type="GO" id="GO:0050660">
    <property type="term" value="F:flavin adenine dinucleotide binding"/>
    <property type="evidence" value="ECO:0007669"/>
    <property type="project" value="TreeGrafter"/>
</dbReference>
<evidence type="ECO:0000256" key="3">
    <source>
        <dbReference type="RuleBase" id="RU362132"/>
    </source>
</evidence>
<evidence type="ECO:0000313" key="8">
    <source>
        <dbReference type="EMBL" id="HIY67666.1"/>
    </source>
</evidence>
<dbReference type="SUPFAM" id="SSF52467">
    <property type="entry name" value="DHS-like NAD/FAD-binding domain"/>
    <property type="match status" value="1"/>
</dbReference>
<feature type="domain" description="Thiamine pyrophosphate enzyme TPP-binding" evidence="6">
    <location>
        <begin position="391"/>
        <end position="531"/>
    </location>
</feature>
<dbReference type="GO" id="GO:0003984">
    <property type="term" value="F:acetolactate synthase activity"/>
    <property type="evidence" value="ECO:0007669"/>
    <property type="project" value="TreeGrafter"/>
</dbReference>
<accession>A0A9D2C9V7</accession>
<evidence type="ECO:0000256" key="1">
    <source>
        <dbReference type="ARBA" id="ARBA00007812"/>
    </source>
</evidence>
<dbReference type="CDD" id="cd07035">
    <property type="entry name" value="TPP_PYR_POX_like"/>
    <property type="match status" value="1"/>
</dbReference>
<dbReference type="PANTHER" id="PTHR18968">
    <property type="entry name" value="THIAMINE PYROPHOSPHATE ENZYMES"/>
    <property type="match status" value="1"/>
</dbReference>
<dbReference type="InterPro" id="IPR012000">
    <property type="entry name" value="Thiamin_PyroP_enz_cen_dom"/>
</dbReference>
<evidence type="ECO:0000256" key="4">
    <source>
        <dbReference type="SAM" id="MobiDB-lite"/>
    </source>
</evidence>
<dbReference type="Pfam" id="PF02775">
    <property type="entry name" value="TPP_enzyme_C"/>
    <property type="match status" value="1"/>
</dbReference>
<evidence type="ECO:0000256" key="2">
    <source>
        <dbReference type="ARBA" id="ARBA00023052"/>
    </source>
</evidence>
<dbReference type="SUPFAM" id="SSF52518">
    <property type="entry name" value="Thiamin diphosphate-binding fold (THDP-binding)"/>
    <property type="match status" value="2"/>
</dbReference>
<dbReference type="GO" id="GO:0009097">
    <property type="term" value="P:isoleucine biosynthetic process"/>
    <property type="evidence" value="ECO:0007669"/>
    <property type="project" value="TreeGrafter"/>
</dbReference>
<dbReference type="Pfam" id="PF00205">
    <property type="entry name" value="TPP_enzyme_M"/>
    <property type="match status" value="1"/>
</dbReference>
<dbReference type="AlphaFoldDB" id="A0A9D2C9V7"/>
<dbReference type="CDD" id="cd00568">
    <property type="entry name" value="TPP_enzymes"/>
    <property type="match status" value="1"/>
</dbReference>
<name>A0A9D2C9V7_9MICO</name>
<evidence type="ECO:0008006" key="10">
    <source>
        <dbReference type="Google" id="ProtNLM"/>
    </source>
</evidence>
<dbReference type="Proteomes" id="UP000824005">
    <property type="component" value="Unassembled WGS sequence"/>
</dbReference>
<reference evidence="8" key="2">
    <citation type="submission" date="2021-04" db="EMBL/GenBank/DDBJ databases">
        <authorList>
            <person name="Gilroy R."/>
        </authorList>
    </citation>
    <scope>NUCLEOTIDE SEQUENCE</scope>
    <source>
        <strain evidence="8">ChiGjej1B1-98</strain>
    </source>
</reference>
<reference evidence="8" key="1">
    <citation type="journal article" date="2021" name="PeerJ">
        <title>Extensive microbial diversity within the chicken gut microbiome revealed by metagenomics and culture.</title>
        <authorList>
            <person name="Gilroy R."/>
            <person name="Ravi A."/>
            <person name="Getino M."/>
            <person name="Pursley I."/>
            <person name="Horton D.L."/>
            <person name="Alikhan N.F."/>
            <person name="Baker D."/>
            <person name="Gharbi K."/>
            <person name="Hall N."/>
            <person name="Watson M."/>
            <person name="Adriaenssens E.M."/>
            <person name="Foster-Nyarko E."/>
            <person name="Jarju S."/>
            <person name="Secka A."/>
            <person name="Antonio M."/>
            <person name="Oren A."/>
            <person name="Chaudhuri R.R."/>
            <person name="La Ragione R."/>
            <person name="Hildebrand F."/>
            <person name="Pallen M.J."/>
        </authorList>
    </citation>
    <scope>NUCLEOTIDE SEQUENCE</scope>
    <source>
        <strain evidence="8">ChiGjej1B1-98</strain>
    </source>
</reference>
<dbReference type="EMBL" id="DXDC01000468">
    <property type="protein sequence ID" value="HIY67666.1"/>
    <property type="molecule type" value="Genomic_DNA"/>
</dbReference>
<evidence type="ECO:0000313" key="9">
    <source>
        <dbReference type="Proteomes" id="UP000824005"/>
    </source>
</evidence>
<evidence type="ECO:0000259" key="7">
    <source>
        <dbReference type="Pfam" id="PF02776"/>
    </source>
</evidence>
<feature type="domain" description="Thiamine pyrophosphate enzyme central" evidence="5">
    <location>
        <begin position="206"/>
        <end position="330"/>
    </location>
</feature>
<organism evidence="8 9">
    <name type="scientific">Candidatus Agrococcus pullicola</name>
    <dbReference type="NCBI Taxonomy" id="2838429"/>
    <lineage>
        <taxon>Bacteria</taxon>
        <taxon>Bacillati</taxon>
        <taxon>Actinomycetota</taxon>
        <taxon>Actinomycetes</taxon>
        <taxon>Micrococcales</taxon>
        <taxon>Microbacteriaceae</taxon>
        <taxon>Agrococcus</taxon>
    </lineage>
</organism>